<dbReference type="Gene3D" id="1.10.10.10">
    <property type="entry name" value="Winged helix-like DNA-binding domain superfamily/Winged helix DNA-binding domain"/>
    <property type="match status" value="1"/>
</dbReference>
<reference evidence="2 3" key="1">
    <citation type="submission" date="2016-10" db="EMBL/GenBank/DDBJ databases">
        <title>Draft genome sequences of four alkaliphilic bacteria belonging to the Anaerobacillus genus.</title>
        <authorList>
            <person name="Bassil N.M."/>
            <person name="Lloyd J.R."/>
        </authorList>
    </citation>
    <scope>NUCLEOTIDE SEQUENCE [LARGE SCALE GENOMIC DNA]</scope>
    <source>
        <strain evidence="2 3">DSM 15340</strain>
    </source>
</reference>
<dbReference type="Pfam" id="PF03551">
    <property type="entry name" value="PadR"/>
    <property type="match status" value="1"/>
</dbReference>
<comment type="caution">
    <text evidence="2">The sequence shown here is derived from an EMBL/GenBank/DDBJ whole genome shotgun (WGS) entry which is preliminary data.</text>
</comment>
<dbReference type="PANTHER" id="PTHR33169">
    <property type="entry name" value="PADR-FAMILY TRANSCRIPTIONAL REGULATOR"/>
    <property type="match status" value="1"/>
</dbReference>
<accession>A0A1S2LSI7</accession>
<dbReference type="InterPro" id="IPR036388">
    <property type="entry name" value="WH-like_DNA-bd_sf"/>
</dbReference>
<dbReference type="Proteomes" id="UP000180098">
    <property type="component" value="Unassembled WGS sequence"/>
</dbReference>
<proteinExistence type="predicted"/>
<name>A0A1S2LSI7_9BACI</name>
<sequence>MGTNKDHIPLTEAIYYILLALHQPMHGYGIIQFVKEISQGRVELGPGTLYGAIKSLLEKGWIKPINLSKESRRKEYEITETGREIVELELSRLTELVTNGNKMIKEKRDDSEN</sequence>
<dbReference type="AlphaFoldDB" id="A0A1S2LSI7"/>
<dbReference type="SUPFAM" id="SSF46785">
    <property type="entry name" value="Winged helix' DNA-binding domain"/>
    <property type="match status" value="1"/>
</dbReference>
<dbReference type="InterPro" id="IPR036390">
    <property type="entry name" value="WH_DNA-bd_sf"/>
</dbReference>
<evidence type="ECO:0000313" key="3">
    <source>
        <dbReference type="Proteomes" id="UP000180098"/>
    </source>
</evidence>
<gene>
    <name evidence="2" type="ORF">BKP35_04840</name>
</gene>
<keyword evidence="3" id="KW-1185">Reference proteome</keyword>
<organism evidence="2 3">
    <name type="scientific">Anaerobacillus arseniciselenatis</name>
    <dbReference type="NCBI Taxonomy" id="85682"/>
    <lineage>
        <taxon>Bacteria</taxon>
        <taxon>Bacillati</taxon>
        <taxon>Bacillota</taxon>
        <taxon>Bacilli</taxon>
        <taxon>Bacillales</taxon>
        <taxon>Bacillaceae</taxon>
        <taxon>Anaerobacillus</taxon>
    </lineage>
</organism>
<dbReference type="InterPro" id="IPR052509">
    <property type="entry name" value="Metal_resp_DNA-bind_regulator"/>
</dbReference>
<evidence type="ECO:0000313" key="2">
    <source>
        <dbReference type="EMBL" id="OIJ15180.1"/>
    </source>
</evidence>
<dbReference type="EMBL" id="MLQQ01000002">
    <property type="protein sequence ID" value="OIJ15180.1"/>
    <property type="molecule type" value="Genomic_DNA"/>
</dbReference>
<evidence type="ECO:0000259" key="1">
    <source>
        <dbReference type="Pfam" id="PF03551"/>
    </source>
</evidence>
<dbReference type="InterPro" id="IPR005149">
    <property type="entry name" value="Tscrpt_reg_PadR_N"/>
</dbReference>
<dbReference type="PANTHER" id="PTHR33169:SF13">
    <property type="entry name" value="PADR-FAMILY TRANSCRIPTIONAL REGULATOR"/>
    <property type="match status" value="1"/>
</dbReference>
<dbReference type="RefSeq" id="WP_071312284.1">
    <property type="nucleotide sequence ID" value="NZ_MLQQ01000002.1"/>
</dbReference>
<feature type="domain" description="Transcription regulator PadR N-terminal" evidence="1">
    <location>
        <begin position="22"/>
        <end position="85"/>
    </location>
</feature>
<protein>
    <submittedName>
        <fullName evidence="2">PadR family transcriptional regulator</fullName>
    </submittedName>
</protein>
<dbReference type="OrthoDB" id="9814826at2"/>